<dbReference type="Proteomes" id="UP000824056">
    <property type="component" value="Unassembled WGS sequence"/>
</dbReference>
<sequence length="37" mass="4503">NGVNEKEKWMGLKRYMSDFSLMKEKEVPELVLWEKTE</sequence>
<reference evidence="1" key="1">
    <citation type="journal article" date="2021" name="PeerJ">
        <title>Extensive microbial diversity within the chicken gut microbiome revealed by metagenomics and culture.</title>
        <authorList>
            <person name="Gilroy R."/>
            <person name="Ravi A."/>
            <person name="Getino M."/>
            <person name="Pursley I."/>
            <person name="Horton D.L."/>
            <person name="Alikhan N.F."/>
            <person name="Baker D."/>
            <person name="Gharbi K."/>
            <person name="Hall N."/>
            <person name="Watson M."/>
            <person name="Adriaenssens E.M."/>
            <person name="Foster-Nyarko E."/>
            <person name="Jarju S."/>
            <person name="Secka A."/>
            <person name="Antonio M."/>
            <person name="Oren A."/>
            <person name="Chaudhuri R.R."/>
            <person name="La Ragione R."/>
            <person name="Hildebrand F."/>
            <person name="Pallen M.J."/>
        </authorList>
    </citation>
    <scope>NUCLEOTIDE SEQUENCE</scope>
    <source>
        <strain evidence="1">1068</strain>
    </source>
</reference>
<protein>
    <submittedName>
        <fullName evidence="1">DUF2207 domain-containing protein</fullName>
    </submittedName>
</protein>
<evidence type="ECO:0000313" key="2">
    <source>
        <dbReference type="Proteomes" id="UP000824056"/>
    </source>
</evidence>
<reference evidence="1" key="2">
    <citation type="submission" date="2021-04" db="EMBL/GenBank/DDBJ databases">
        <authorList>
            <person name="Gilroy R."/>
        </authorList>
    </citation>
    <scope>NUCLEOTIDE SEQUENCE</scope>
    <source>
        <strain evidence="1">1068</strain>
    </source>
</reference>
<gene>
    <name evidence="1" type="ORF">H9809_03520</name>
</gene>
<accession>A0A9D2FQS9</accession>
<name>A0A9D2FQS9_9FIRM</name>
<comment type="caution">
    <text evidence="1">The sequence shown here is derived from an EMBL/GenBank/DDBJ whole genome shotgun (WGS) entry which is preliminary data.</text>
</comment>
<evidence type="ECO:0000313" key="1">
    <source>
        <dbReference type="EMBL" id="HIZ64962.1"/>
    </source>
</evidence>
<dbReference type="AlphaFoldDB" id="A0A9D2FQS9"/>
<feature type="non-terminal residue" evidence="1">
    <location>
        <position position="1"/>
    </location>
</feature>
<organism evidence="1 2">
    <name type="scientific">Candidatus Blautia pullicola</name>
    <dbReference type="NCBI Taxonomy" id="2838498"/>
    <lineage>
        <taxon>Bacteria</taxon>
        <taxon>Bacillati</taxon>
        <taxon>Bacillota</taxon>
        <taxon>Clostridia</taxon>
        <taxon>Lachnospirales</taxon>
        <taxon>Lachnospiraceae</taxon>
        <taxon>Blautia</taxon>
    </lineage>
</organism>
<dbReference type="EMBL" id="DXBG01000084">
    <property type="protein sequence ID" value="HIZ64962.1"/>
    <property type="molecule type" value="Genomic_DNA"/>
</dbReference>
<proteinExistence type="predicted"/>